<comment type="similarity">
    <text evidence="4">Belongs to the GART family.</text>
</comment>
<dbReference type="Gene3D" id="3.90.1150.30">
    <property type="match status" value="1"/>
</dbReference>
<dbReference type="PANTHER" id="PTHR43369">
    <property type="entry name" value="PHOSPHORIBOSYLGLYCINAMIDE FORMYLTRANSFERASE"/>
    <property type="match status" value="1"/>
</dbReference>
<dbReference type="GO" id="GO:0004644">
    <property type="term" value="F:phosphoribosylglycinamide formyltransferase activity"/>
    <property type="evidence" value="ECO:0007669"/>
    <property type="project" value="UniProtKB-EC"/>
</dbReference>
<feature type="binding site" evidence="4">
    <location>
        <begin position="19"/>
        <end position="21"/>
    </location>
    <ligand>
        <name>N(1)-(5-phospho-beta-D-ribosyl)glycinamide</name>
        <dbReference type="ChEBI" id="CHEBI:143788"/>
    </ligand>
</feature>
<dbReference type="HAMAP" id="MF_01930">
    <property type="entry name" value="PurN"/>
    <property type="match status" value="1"/>
</dbReference>
<dbReference type="RefSeq" id="WP_278015263.1">
    <property type="nucleotide sequence ID" value="NZ_CP121106.1"/>
</dbReference>
<feature type="domain" description="Formyl transferase N-terminal" evidence="5">
    <location>
        <begin position="10"/>
        <end position="188"/>
    </location>
</feature>
<feature type="binding site" evidence="4">
    <location>
        <begin position="96"/>
        <end position="99"/>
    </location>
    <ligand>
        <name>(6R)-10-formyltetrahydrofolate</name>
        <dbReference type="ChEBI" id="CHEBI:195366"/>
    </ligand>
</feature>
<dbReference type="Pfam" id="PF04237">
    <property type="entry name" value="YjbR"/>
    <property type="match status" value="1"/>
</dbReference>
<comment type="catalytic activity">
    <reaction evidence="4">
        <text>N(1)-(5-phospho-beta-D-ribosyl)glycinamide + (6R)-10-formyltetrahydrofolate = N(2)-formyl-N(1)-(5-phospho-beta-D-ribosyl)glycinamide + (6S)-5,6,7,8-tetrahydrofolate + H(+)</text>
        <dbReference type="Rhea" id="RHEA:15053"/>
        <dbReference type="ChEBI" id="CHEBI:15378"/>
        <dbReference type="ChEBI" id="CHEBI:57453"/>
        <dbReference type="ChEBI" id="CHEBI:143788"/>
        <dbReference type="ChEBI" id="CHEBI:147286"/>
        <dbReference type="ChEBI" id="CHEBI:195366"/>
        <dbReference type="EC" id="2.1.2.2"/>
    </reaction>
</comment>
<dbReference type="SUPFAM" id="SSF142906">
    <property type="entry name" value="YjbR-like"/>
    <property type="match status" value="1"/>
</dbReference>
<evidence type="ECO:0000256" key="4">
    <source>
        <dbReference type="HAMAP-Rule" id="MF_01930"/>
    </source>
</evidence>
<gene>
    <name evidence="4 6" type="primary">purN</name>
    <name evidence="6" type="ORF">P7228_10865</name>
</gene>
<proteinExistence type="inferred from homology"/>
<keyword evidence="2 4" id="KW-0808">Transferase</keyword>
<feature type="binding site" evidence="4">
    <location>
        <position position="113"/>
    </location>
    <ligand>
        <name>(6R)-10-formyltetrahydrofolate</name>
        <dbReference type="ChEBI" id="CHEBI:195366"/>
    </ligand>
</feature>
<name>A0ABY8FN99_9SPHN</name>
<feature type="active site" description="Proton donor" evidence="4">
    <location>
        <position position="115"/>
    </location>
</feature>
<dbReference type="CDD" id="cd08645">
    <property type="entry name" value="FMT_core_GART"/>
    <property type="match status" value="1"/>
</dbReference>
<dbReference type="InterPro" id="IPR038056">
    <property type="entry name" value="YjbR-like_sf"/>
</dbReference>
<evidence type="ECO:0000313" key="7">
    <source>
        <dbReference type="Proteomes" id="UP001215827"/>
    </source>
</evidence>
<dbReference type="EMBL" id="CP121106">
    <property type="protein sequence ID" value="WFL76497.1"/>
    <property type="molecule type" value="Genomic_DNA"/>
</dbReference>
<dbReference type="Gene3D" id="3.40.50.170">
    <property type="entry name" value="Formyl transferase, N-terminal domain"/>
    <property type="match status" value="1"/>
</dbReference>
<sequence length="325" mass="35230">MPDAGSDRAKVAIFISGSGTNMGALLYASRQPGSAYEVVLVASNNPDAGGLKLAEAEGVPTFVQPHKGMARADHDAAMEQAARKAGAEYIALAGYMRILGEEFVRRWAGRMLNIHPSLLPRYKGLDTHARAIAAGDSHGGASVHIVTPELDDGEVLGQAKVAILPDDTADSLAARVLLAEHQLYPRALGAYVSRGSDPDHLLERVRRLALALPQTHERESHGAPGWRAGSEKSGKYFAYFSDCHHGEPHVALLAKTSGTDEMTALIERDPETFYRPAYYGASGWVGIVLNRRDTDWSQVEHWLERSWRAVAPKSATKLLDAADEF</sequence>
<evidence type="ECO:0000256" key="2">
    <source>
        <dbReference type="ARBA" id="ARBA00022679"/>
    </source>
</evidence>
<organism evidence="6 7">
    <name type="scientific">Altererythrobacter arenosus</name>
    <dbReference type="NCBI Taxonomy" id="3032592"/>
    <lineage>
        <taxon>Bacteria</taxon>
        <taxon>Pseudomonadati</taxon>
        <taxon>Pseudomonadota</taxon>
        <taxon>Alphaproteobacteria</taxon>
        <taxon>Sphingomonadales</taxon>
        <taxon>Erythrobacteraceae</taxon>
        <taxon>Altererythrobacter</taxon>
    </lineage>
</organism>
<evidence type="ECO:0000256" key="1">
    <source>
        <dbReference type="ARBA" id="ARBA00005054"/>
    </source>
</evidence>
<evidence type="ECO:0000256" key="3">
    <source>
        <dbReference type="ARBA" id="ARBA00022755"/>
    </source>
</evidence>
<dbReference type="InterPro" id="IPR058532">
    <property type="entry name" value="YjbR/MT2646/Rv2570-like"/>
</dbReference>
<dbReference type="InterPro" id="IPR036477">
    <property type="entry name" value="Formyl_transf_N_sf"/>
</dbReference>
<accession>A0ABY8FN99</accession>
<dbReference type="InterPro" id="IPR004607">
    <property type="entry name" value="GART"/>
</dbReference>
<protein>
    <recommendedName>
        <fullName evidence="4">Phosphoribosylglycinamide formyltransferase</fullName>
        <ecNumber evidence="4">2.1.2.2</ecNumber>
    </recommendedName>
    <alternativeName>
        <fullName evidence="4">5'-phosphoribosylglycinamide transformylase</fullName>
    </alternativeName>
    <alternativeName>
        <fullName evidence="4">GAR transformylase</fullName>
        <shortName evidence="4">GART</shortName>
    </alternativeName>
</protein>
<comment type="function">
    <text evidence="4">Catalyzes the transfer of a formyl group from 10-formyltetrahydrofolate to 5-phospho-ribosyl-glycinamide (GAR), producing 5-phospho-ribosyl-N-formylglycinamide (FGAR) and tetrahydrofolate.</text>
</comment>
<dbReference type="SUPFAM" id="SSF53328">
    <property type="entry name" value="Formyltransferase"/>
    <property type="match status" value="1"/>
</dbReference>
<evidence type="ECO:0000259" key="5">
    <source>
        <dbReference type="Pfam" id="PF00551"/>
    </source>
</evidence>
<feature type="binding site" evidence="4">
    <location>
        <position position="71"/>
    </location>
    <ligand>
        <name>(6R)-10-formyltetrahydrofolate</name>
        <dbReference type="ChEBI" id="CHEBI:195366"/>
    </ligand>
</feature>
<reference evidence="6 7" key="1">
    <citation type="submission" date="2023-03" db="EMBL/GenBank/DDBJ databases">
        <title>Altererythrobacter sp. CAU 1644 isolated from sand.</title>
        <authorList>
            <person name="Kim W."/>
        </authorList>
    </citation>
    <scope>NUCLEOTIDE SEQUENCE [LARGE SCALE GENOMIC DNA]</scope>
    <source>
        <strain evidence="6 7">CAU 1644</strain>
    </source>
</reference>
<keyword evidence="3 4" id="KW-0658">Purine biosynthesis</keyword>
<keyword evidence="7" id="KW-1185">Reference proteome</keyword>
<dbReference type="Proteomes" id="UP001215827">
    <property type="component" value="Chromosome"/>
</dbReference>
<feature type="site" description="Raises pKa of active site His" evidence="4">
    <location>
        <position position="151"/>
    </location>
</feature>
<comment type="pathway">
    <text evidence="1 4">Purine metabolism; IMP biosynthesis via de novo pathway; N(2)-formyl-N(1)-(5-phospho-D-ribosyl)glycinamide from N(1)-(5-phospho-D-ribosyl)glycinamide (10-formyl THF route): step 1/1.</text>
</comment>
<evidence type="ECO:0000313" key="6">
    <source>
        <dbReference type="EMBL" id="WFL76497.1"/>
    </source>
</evidence>
<dbReference type="EC" id="2.1.2.2" evidence="4"/>
<dbReference type="PANTHER" id="PTHR43369:SF2">
    <property type="entry name" value="PHOSPHORIBOSYLGLYCINAMIDE FORMYLTRANSFERASE"/>
    <property type="match status" value="1"/>
</dbReference>
<dbReference type="Pfam" id="PF00551">
    <property type="entry name" value="Formyl_trans_N"/>
    <property type="match status" value="1"/>
</dbReference>
<dbReference type="InterPro" id="IPR002376">
    <property type="entry name" value="Formyl_transf_N"/>
</dbReference>
<dbReference type="NCBIfam" id="TIGR00639">
    <property type="entry name" value="PurN"/>
    <property type="match status" value="1"/>
</dbReference>